<evidence type="ECO:0000259" key="2">
    <source>
        <dbReference type="PROSITE" id="PS50206"/>
    </source>
</evidence>
<dbReference type="CDD" id="cd00158">
    <property type="entry name" value="RHOD"/>
    <property type="match status" value="1"/>
</dbReference>
<dbReference type="InterPro" id="IPR001763">
    <property type="entry name" value="Rhodanese-like_dom"/>
</dbReference>
<feature type="signal peptide" evidence="1">
    <location>
        <begin position="1"/>
        <end position="19"/>
    </location>
</feature>
<accession>A0A1R4H608</accession>
<dbReference type="PANTHER" id="PTHR43031:SF1">
    <property type="entry name" value="PYRIDINE NUCLEOTIDE-DISULPHIDE OXIDOREDUCTASE"/>
    <property type="match status" value="1"/>
</dbReference>
<protein>
    <submittedName>
        <fullName evidence="3">Rhodanese-like protein (Modular protein)</fullName>
    </submittedName>
</protein>
<evidence type="ECO:0000256" key="1">
    <source>
        <dbReference type="SAM" id="SignalP"/>
    </source>
</evidence>
<dbReference type="AlphaFoldDB" id="A0A1R4H608"/>
<gene>
    <name evidence="3" type="ORF">CRENPOLYSF1_200031</name>
</gene>
<name>A0A1R4H608_9GAMM</name>
<dbReference type="PANTHER" id="PTHR43031">
    <property type="entry name" value="FAD-DEPENDENT OXIDOREDUCTASE"/>
    <property type="match status" value="1"/>
</dbReference>
<organism evidence="3 4">
    <name type="scientific">Crenothrix polyspora</name>
    <dbReference type="NCBI Taxonomy" id="360316"/>
    <lineage>
        <taxon>Bacteria</taxon>
        <taxon>Pseudomonadati</taxon>
        <taxon>Pseudomonadota</taxon>
        <taxon>Gammaproteobacteria</taxon>
        <taxon>Methylococcales</taxon>
        <taxon>Crenotrichaceae</taxon>
        <taxon>Crenothrix</taxon>
    </lineage>
</organism>
<dbReference type="EMBL" id="FUKI01000094">
    <property type="protein sequence ID" value="SJM91674.1"/>
    <property type="molecule type" value="Genomic_DNA"/>
</dbReference>
<evidence type="ECO:0000313" key="3">
    <source>
        <dbReference type="EMBL" id="SJM91674.1"/>
    </source>
</evidence>
<dbReference type="Proteomes" id="UP000195667">
    <property type="component" value="Unassembled WGS sequence"/>
</dbReference>
<feature type="chain" id="PRO_5012503776" evidence="1">
    <location>
        <begin position="20"/>
        <end position="145"/>
    </location>
</feature>
<dbReference type="SMART" id="SM00450">
    <property type="entry name" value="RHOD"/>
    <property type="match status" value="1"/>
</dbReference>
<feature type="domain" description="Rhodanese" evidence="2">
    <location>
        <begin position="56"/>
        <end position="145"/>
    </location>
</feature>
<reference evidence="4" key="1">
    <citation type="submission" date="2017-02" db="EMBL/GenBank/DDBJ databases">
        <authorList>
            <person name="Daims H."/>
        </authorList>
    </citation>
    <scope>NUCLEOTIDE SEQUENCE [LARGE SCALE GENOMIC DNA]</scope>
</reference>
<dbReference type="OrthoDB" id="9791096at2"/>
<dbReference type="RefSeq" id="WP_140396813.1">
    <property type="nucleotide sequence ID" value="NZ_FUKI01000094.1"/>
</dbReference>
<dbReference type="Pfam" id="PF00581">
    <property type="entry name" value="Rhodanese"/>
    <property type="match status" value="1"/>
</dbReference>
<dbReference type="PROSITE" id="PS50206">
    <property type="entry name" value="RHODANESE_3"/>
    <property type="match status" value="1"/>
</dbReference>
<keyword evidence="1" id="KW-0732">Signal</keyword>
<evidence type="ECO:0000313" key="4">
    <source>
        <dbReference type="Proteomes" id="UP000195667"/>
    </source>
</evidence>
<proteinExistence type="predicted"/>
<sequence length="145" mass="15915">MMNKLIIGILSLVTATAQAQNTNNNLVLALNQQQSSSILENNTGSVSPQQASTLLAEKKAVIVDVREEDEWNQQHIPGAIHIPLDQLLGRLTELEQYKNTPIITQCQKGGRSQHALTVLKSLKFSKVYNLEGGIDAWNNAGLKTQ</sequence>
<dbReference type="SUPFAM" id="SSF52821">
    <property type="entry name" value="Rhodanese/Cell cycle control phosphatase"/>
    <property type="match status" value="1"/>
</dbReference>
<dbReference type="InterPro" id="IPR050229">
    <property type="entry name" value="GlpE_sulfurtransferase"/>
</dbReference>
<dbReference type="Gene3D" id="3.40.250.10">
    <property type="entry name" value="Rhodanese-like domain"/>
    <property type="match status" value="1"/>
</dbReference>
<keyword evidence="4" id="KW-1185">Reference proteome</keyword>
<dbReference type="InterPro" id="IPR036873">
    <property type="entry name" value="Rhodanese-like_dom_sf"/>
</dbReference>